<evidence type="ECO:0000313" key="2">
    <source>
        <dbReference type="Proteomes" id="UP001143856"/>
    </source>
</evidence>
<dbReference type="EMBL" id="JAPDGR010000451">
    <property type="protein sequence ID" value="KAJ2990118.1"/>
    <property type="molecule type" value="Genomic_DNA"/>
</dbReference>
<evidence type="ECO:0000313" key="1">
    <source>
        <dbReference type="EMBL" id="KAJ2990118.1"/>
    </source>
</evidence>
<gene>
    <name evidence="1" type="ORF">NUW58_g3112</name>
</gene>
<organism evidence="1 2">
    <name type="scientific">Xylaria curta</name>
    <dbReference type="NCBI Taxonomy" id="42375"/>
    <lineage>
        <taxon>Eukaryota</taxon>
        <taxon>Fungi</taxon>
        <taxon>Dikarya</taxon>
        <taxon>Ascomycota</taxon>
        <taxon>Pezizomycotina</taxon>
        <taxon>Sordariomycetes</taxon>
        <taxon>Xylariomycetidae</taxon>
        <taxon>Xylariales</taxon>
        <taxon>Xylariaceae</taxon>
        <taxon>Xylaria</taxon>
    </lineage>
</organism>
<comment type="caution">
    <text evidence="1">The sequence shown here is derived from an EMBL/GenBank/DDBJ whole genome shotgun (WGS) entry which is preliminary data.</text>
</comment>
<protein>
    <submittedName>
        <fullName evidence="1">Uncharacterized protein</fullName>
    </submittedName>
</protein>
<sequence length="746" mass="82737">MANPSKCSADFIAAAQSILASNDEAARKQMLDTAMKAATMLEAPLDTVWRMIMSPHAPAALMTLLKAGVIQEIAKSDSATSADQLSKATEADRLLIVRLLRPLNALGFVNETKQEEYAPTAITKMLVDRALLGGFQFMFSAATRSLASLPFYFEKTHYKNVNGAPGPFQDAHKTQDNMFPWLIKDPPMMGNFNAFMTGQRADRKQWFDFFEVDDILLNGSYTDSNATLLVDVAGGEGVDLAEFHKRFPDASGRLILQDLPPVIDSIQDLPPKIERQKHDFFQEQPIKGARCYYYRSILHDWPDADCITILKNTAAAMSRGYSKLLLSEFVLPASNTPLYPALLDINMMALLNGMERTEAQFTKLLDAAGLKVVKFCKLHIGPSIQQLEWPNIRPNFPPDVNRGMGLVTTAWILGAFGTSLLAMRMYTRAAIIKKIGSDDWTMLVAVILALVTGAIVTLMVHYGVGRHALYLSEDERANAVYYIWLSVPFSPGSAAVGKVSIALLLLRLMNRNRKLEAFLWVLIFSLVVVNLVLIIITFAQCTPVTFLWNRVRSGAHGTCWAPSIQQDYGYFQGAFSAWSDFVLALFPILIIRNLEMPLKTKLGICFLMSLGIIATVAAAVKTVELRNLATQDFTWDAVPLVYWFLLENWIIIICACVPTIKPLLLKANIIERLVSHISGKSVGSTGDTNQSSGSYFNIPSSRQQDPFSSKQSRQPTKDRAKKPTEDAFDLPVYGQGSHSVTHNRGS</sequence>
<name>A0ACC1PF37_9PEZI</name>
<keyword evidence="2" id="KW-1185">Reference proteome</keyword>
<proteinExistence type="predicted"/>
<dbReference type="Proteomes" id="UP001143856">
    <property type="component" value="Unassembled WGS sequence"/>
</dbReference>
<accession>A0ACC1PF37</accession>
<reference evidence="1" key="1">
    <citation type="submission" date="2022-10" db="EMBL/GenBank/DDBJ databases">
        <title>Genome Sequence of Xylaria curta.</title>
        <authorList>
            <person name="Buettner E."/>
        </authorList>
    </citation>
    <scope>NUCLEOTIDE SEQUENCE</scope>
    <source>
        <strain evidence="1">Babe10</strain>
    </source>
</reference>